<evidence type="ECO:0000313" key="2">
    <source>
        <dbReference type="EMBL" id="KAK7479702.1"/>
    </source>
</evidence>
<gene>
    <name evidence="2" type="ORF">BaRGS_00029078</name>
</gene>
<dbReference type="Proteomes" id="UP001519460">
    <property type="component" value="Unassembled WGS sequence"/>
</dbReference>
<organism evidence="2 3">
    <name type="scientific">Batillaria attramentaria</name>
    <dbReference type="NCBI Taxonomy" id="370345"/>
    <lineage>
        <taxon>Eukaryota</taxon>
        <taxon>Metazoa</taxon>
        <taxon>Spiralia</taxon>
        <taxon>Lophotrochozoa</taxon>
        <taxon>Mollusca</taxon>
        <taxon>Gastropoda</taxon>
        <taxon>Caenogastropoda</taxon>
        <taxon>Sorbeoconcha</taxon>
        <taxon>Cerithioidea</taxon>
        <taxon>Batillariidae</taxon>
        <taxon>Batillaria</taxon>
    </lineage>
</organism>
<reference evidence="2 3" key="1">
    <citation type="journal article" date="2023" name="Sci. Data">
        <title>Genome assembly of the Korean intertidal mud-creeper Batillaria attramentaria.</title>
        <authorList>
            <person name="Patra A.K."/>
            <person name="Ho P.T."/>
            <person name="Jun S."/>
            <person name="Lee S.J."/>
            <person name="Kim Y."/>
            <person name="Won Y.J."/>
        </authorList>
    </citation>
    <scope>NUCLEOTIDE SEQUENCE [LARGE SCALE GENOMIC DNA]</scope>
    <source>
        <strain evidence="2">Wonlab-2016</strain>
    </source>
</reference>
<comment type="caution">
    <text evidence="2">The sequence shown here is derived from an EMBL/GenBank/DDBJ whole genome shotgun (WGS) entry which is preliminary data.</text>
</comment>
<feature type="compositionally biased region" description="Polar residues" evidence="1">
    <location>
        <begin position="93"/>
        <end position="106"/>
    </location>
</feature>
<proteinExistence type="predicted"/>
<feature type="region of interest" description="Disordered" evidence="1">
    <location>
        <begin position="93"/>
        <end position="112"/>
    </location>
</feature>
<dbReference type="EMBL" id="JACVVK020000297">
    <property type="protein sequence ID" value="KAK7479702.1"/>
    <property type="molecule type" value="Genomic_DNA"/>
</dbReference>
<dbReference type="AlphaFoldDB" id="A0ABD0JYC5"/>
<name>A0ABD0JYC5_9CAEN</name>
<protein>
    <submittedName>
        <fullName evidence="2">Uncharacterized protein</fullName>
    </submittedName>
</protein>
<sequence length="135" mass="14632">MRVVLAGQRFCSTGKASRRWTLISGMGGLDCKSLTVGLAPDSGGSSIDSGQSCPPWCRPPQGTGVRWEGQKTEGRSAEHIRSISTRWDYRAQTLDSQSSNHNTGSNPLECCDPRFKRPASRSISAAFSLSVREIT</sequence>
<keyword evidence="3" id="KW-1185">Reference proteome</keyword>
<accession>A0ABD0JYC5</accession>
<evidence type="ECO:0000313" key="3">
    <source>
        <dbReference type="Proteomes" id="UP001519460"/>
    </source>
</evidence>
<evidence type="ECO:0000256" key="1">
    <source>
        <dbReference type="SAM" id="MobiDB-lite"/>
    </source>
</evidence>